<gene>
    <name evidence="2" type="ORF">IPI13_17415</name>
</gene>
<accession>A0A935IYS1</accession>
<proteinExistence type="predicted"/>
<dbReference type="Gene3D" id="3.40.140.120">
    <property type="match status" value="1"/>
</dbReference>
<protein>
    <submittedName>
        <fullName evidence="2">Phage portal protein</fullName>
    </submittedName>
</protein>
<feature type="region of interest" description="Disordered" evidence="1">
    <location>
        <begin position="367"/>
        <end position="386"/>
    </location>
</feature>
<dbReference type="InterPro" id="IPR006944">
    <property type="entry name" value="Phage/GTA_portal"/>
</dbReference>
<comment type="caution">
    <text evidence="2">The sequence shown here is derived from an EMBL/GenBank/DDBJ whole genome shotgun (WGS) entry which is preliminary data.</text>
</comment>
<evidence type="ECO:0000313" key="2">
    <source>
        <dbReference type="EMBL" id="MBK7274837.1"/>
    </source>
</evidence>
<dbReference type="Pfam" id="PF04860">
    <property type="entry name" value="Phage_portal"/>
    <property type="match status" value="1"/>
</dbReference>
<organism evidence="2 3">
    <name type="scientific">Candidatus Phosphoribacter hodrii</name>
    <dbReference type="NCBI Taxonomy" id="2953743"/>
    <lineage>
        <taxon>Bacteria</taxon>
        <taxon>Bacillati</taxon>
        <taxon>Actinomycetota</taxon>
        <taxon>Actinomycetes</taxon>
        <taxon>Micrococcales</taxon>
        <taxon>Dermatophilaceae</taxon>
        <taxon>Candidatus Phosphoribacter</taxon>
    </lineage>
</organism>
<dbReference type="NCBIfam" id="TIGR01537">
    <property type="entry name" value="portal_HK97"/>
    <property type="match status" value="1"/>
</dbReference>
<sequence length="386" mass="42350">MTLIGGDKPVSSGAVVTPRSSLGVSAVWRAVNLLSGTIASLPLHVYRPRPDGGRERVLSGRAYGLVDDPHRDLTRFEWWEFAIASMLLWGNAYFWRRNASRLGPLAWLDPIDPSRVKVGRASDGTKVFTVNDVPYTEDEIFHLPGFGYDGTSGLSPITIARQGIGLALSSEEYAARLFGSGSLATGILQTDQRLTQEQADTIQSRWAAKRSGLGSAHGTIVLDNGAKFFQLTIPPVDAQFLESRSFQVSEVARMFGIPPHMLMDTEKSTSWGTGIEQQSIVWVVYTLRPWLSRLEQRITRLIKPQSVYARWSVEGLLRGDSAQRSAFYQALWGIGVLSTNEVRALEDMEPVEGGDVRYRPLNMGVLGTADAADNPDPATPQEATSA</sequence>
<dbReference type="InterPro" id="IPR006427">
    <property type="entry name" value="Portal_HK97"/>
</dbReference>
<dbReference type="Gene3D" id="3.30.1120.70">
    <property type="match status" value="1"/>
</dbReference>
<evidence type="ECO:0000313" key="3">
    <source>
        <dbReference type="Proteomes" id="UP000726105"/>
    </source>
</evidence>
<dbReference type="Proteomes" id="UP000726105">
    <property type="component" value="Unassembled WGS sequence"/>
</dbReference>
<dbReference type="AlphaFoldDB" id="A0A935IYS1"/>
<feature type="compositionally biased region" description="Low complexity" evidence="1">
    <location>
        <begin position="368"/>
        <end position="380"/>
    </location>
</feature>
<reference evidence="2 3" key="1">
    <citation type="submission" date="2020-10" db="EMBL/GenBank/DDBJ databases">
        <title>Connecting structure to function with the recovery of over 1000 high-quality activated sludge metagenome-assembled genomes encoding full-length rRNA genes using long-read sequencing.</title>
        <authorList>
            <person name="Singleton C.M."/>
            <person name="Petriglieri F."/>
            <person name="Kristensen J.M."/>
            <person name="Kirkegaard R.H."/>
            <person name="Michaelsen T.Y."/>
            <person name="Andersen M.H."/>
            <person name="Karst S.M."/>
            <person name="Dueholm M.S."/>
            <person name="Nielsen P.H."/>
            <person name="Albertsen M."/>
        </authorList>
    </citation>
    <scope>NUCLEOTIDE SEQUENCE [LARGE SCALE GENOMIC DNA]</scope>
    <source>
        <strain evidence="2">Ega_18-Q3-R5-49_MAXAC.001</strain>
    </source>
</reference>
<evidence type="ECO:0000256" key="1">
    <source>
        <dbReference type="SAM" id="MobiDB-lite"/>
    </source>
</evidence>
<dbReference type="Gene3D" id="1.20.1270.210">
    <property type="match status" value="1"/>
</dbReference>
<dbReference type="EMBL" id="JADJIB010000013">
    <property type="protein sequence ID" value="MBK7274837.1"/>
    <property type="molecule type" value="Genomic_DNA"/>
</dbReference>
<name>A0A935IYS1_9MICO</name>